<dbReference type="Proteomes" id="UP001156196">
    <property type="component" value="Chromosome"/>
</dbReference>
<evidence type="ECO:0000313" key="2">
    <source>
        <dbReference type="EMBL" id="UYU17839.1"/>
    </source>
</evidence>
<reference evidence="2" key="1">
    <citation type="submission" date="2022-10" db="EMBL/GenBank/DDBJ databases">
        <title>Complete genome of Methanoculleus submarinus DSM 15122.</title>
        <authorList>
            <person name="Chen S.-C."/>
            <person name="Lai S.-J."/>
            <person name="You Y.-T."/>
        </authorList>
    </citation>
    <scope>NUCLEOTIDE SEQUENCE</scope>
    <source>
        <strain evidence="2">DSM 15122</strain>
    </source>
</reference>
<dbReference type="Pfam" id="PF04967">
    <property type="entry name" value="HTH_10"/>
    <property type="match status" value="1"/>
</dbReference>
<dbReference type="AlphaFoldDB" id="A0AAX3E8T2"/>
<protein>
    <submittedName>
        <fullName evidence="2">Helix-turn-helix domain-containing protein</fullName>
    </submittedName>
</protein>
<keyword evidence="3" id="KW-1185">Reference proteome</keyword>
<dbReference type="PANTHER" id="PTHR34236:SF1">
    <property type="entry name" value="DIMETHYL SULFOXIDE REDUCTASE TRANSCRIPTIONAL ACTIVATOR"/>
    <property type="match status" value="1"/>
</dbReference>
<evidence type="ECO:0000313" key="3">
    <source>
        <dbReference type="Proteomes" id="UP001156196"/>
    </source>
</evidence>
<organism evidence="2 3">
    <name type="scientific">Methanoculleus submarinus</name>
    <dbReference type="NCBI Taxonomy" id="204050"/>
    <lineage>
        <taxon>Archaea</taxon>
        <taxon>Methanobacteriati</taxon>
        <taxon>Methanobacteriota</taxon>
        <taxon>Stenosarchaea group</taxon>
        <taxon>Methanomicrobia</taxon>
        <taxon>Methanomicrobiales</taxon>
        <taxon>Methanomicrobiaceae</taxon>
        <taxon>Methanoculleus</taxon>
    </lineage>
</organism>
<dbReference type="GeneID" id="4848167"/>
<dbReference type="InterPro" id="IPR007050">
    <property type="entry name" value="HTH_bacterioopsin"/>
</dbReference>
<dbReference type="PANTHER" id="PTHR34236">
    <property type="entry name" value="DIMETHYL SULFOXIDE REDUCTASE TRANSCRIPTIONAL ACTIVATOR"/>
    <property type="match status" value="1"/>
</dbReference>
<evidence type="ECO:0000259" key="1">
    <source>
        <dbReference type="Pfam" id="PF04967"/>
    </source>
</evidence>
<proteinExistence type="predicted"/>
<sequence length="227" mass="26016">MRKMILEVCLKDPLMGMPADAEVLNQAVQHFMDRVESVRLVELLKMNFERGEETVIAEITMKAGYTANDLELPEVLGSLEVLKADGRTYTCFLRCVIQDEFLLEKMREFDLDIIWTLPMYKSRDLYVYTCIGDAENLNKVLLLMSTYGEIQNVIFEEATFSGNNPLSRLTPRQRDLLIAAKQYGYYEYPRKINSQQLAEKVGISKATAIEHLRKAEARLIATLLAGY</sequence>
<name>A0AAX3E8T2_9EURY</name>
<gene>
    <name evidence="2" type="ORF">OH143_08995</name>
</gene>
<accession>A0AAX3E8T2</accession>
<feature type="domain" description="HTH bat-type" evidence="1">
    <location>
        <begin position="169"/>
        <end position="220"/>
    </location>
</feature>
<dbReference type="EMBL" id="CP109831">
    <property type="protein sequence ID" value="UYU17839.1"/>
    <property type="molecule type" value="Genomic_DNA"/>
</dbReference>
<dbReference type="KEGG" id="msum:OH143_08995"/>
<dbReference type="RefSeq" id="WP_245526636.1">
    <property type="nucleotide sequence ID" value="NZ_CP109831.1"/>
</dbReference>